<dbReference type="InterPro" id="IPR019734">
    <property type="entry name" value="TPR_rpt"/>
</dbReference>
<dbReference type="EMBL" id="BAAACZ010000003">
    <property type="protein sequence ID" value="GAA0452310.1"/>
    <property type="molecule type" value="Genomic_DNA"/>
</dbReference>
<evidence type="ECO:0000259" key="2">
    <source>
        <dbReference type="PROSITE" id="PS50943"/>
    </source>
</evidence>
<comment type="caution">
    <text evidence="3">The sequence shown here is derived from an EMBL/GenBank/DDBJ whole genome shotgun (WGS) entry which is preliminary data.</text>
</comment>
<name>A0ABP3JIL7_9BACI</name>
<organism evidence="3 4">
    <name type="scientific">Alkalibacillus silvisoli</name>
    <dbReference type="NCBI Taxonomy" id="392823"/>
    <lineage>
        <taxon>Bacteria</taxon>
        <taxon>Bacillati</taxon>
        <taxon>Bacillota</taxon>
        <taxon>Bacilli</taxon>
        <taxon>Bacillales</taxon>
        <taxon>Bacillaceae</taxon>
        <taxon>Alkalibacillus</taxon>
    </lineage>
</organism>
<dbReference type="PANTHER" id="PTHR46797">
    <property type="entry name" value="HTH-TYPE TRANSCRIPTIONAL REGULATOR"/>
    <property type="match status" value="1"/>
</dbReference>
<dbReference type="Pfam" id="PF01381">
    <property type="entry name" value="HTH_3"/>
    <property type="match status" value="1"/>
</dbReference>
<dbReference type="SMART" id="SM00530">
    <property type="entry name" value="HTH_XRE"/>
    <property type="match status" value="1"/>
</dbReference>
<dbReference type="RefSeq" id="WP_343781387.1">
    <property type="nucleotide sequence ID" value="NZ_BAAACZ010000003.1"/>
</dbReference>
<protein>
    <submittedName>
        <fullName evidence="3">Tetratricopeptide repeat protein</fullName>
    </submittedName>
</protein>
<evidence type="ECO:0000256" key="1">
    <source>
        <dbReference type="ARBA" id="ARBA00023125"/>
    </source>
</evidence>
<reference evidence="4" key="1">
    <citation type="journal article" date="2019" name="Int. J. Syst. Evol. Microbiol.">
        <title>The Global Catalogue of Microorganisms (GCM) 10K type strain sequencing project: providing services to taxonomists for standard genome sequencing and annotation.</title>
        <authorList>
            <consortium name="The Broad Institute Genomics Platform"/>
            <consortium name="The Broad Institute Genome Sequencing Center for Infectious Disease"/>
            <person name="Wu L."/>
            <person name="Ma J."/>
        </authorList>
    </citation>
    <scope>NUCLEOTIDE SEQUENCE [LARGE SCALE GENOMIC DNA]</scope>
    <source>
        <strain evidence="4">JCM 14193</strain>
    </source>
</reference>
<evidence type="ECO:0000313" key="4">
    <source>
        <dbReference type="Proteomes" id="UP001500740"/>
    </source>
</evidence>
<dbReference type="InterPro" id="IPR001387">
    <property type="entry name" value="Cro/C1-type_HTH"/>
</dbReference>
<dbReference type="Proteomes" id="UP001500740">
    <property type="component" value="Unassembled WGS sequence"/>
</dbReference>
<dbReference type="Gene3D" id="1.10.260.40">
    <property type="entry name" value="lambda repressor-like DNA-binding domains"/>
    <property type="match status" value="1"/>
</dbReference>
<accession>A0ABP3JIL7</accession>
<dbReference type="SUPFAM" id="SSF47413">
    <property type="entry name" value="lambda repressor-like DNA-binding domains"/>
    <property type="match status" value="1"/>
</dbReference>
<dbReference type="SUPFAM" id="SSF48452">
    <property type="entry name" value="TPR-like"/>
    <property type="match status" value="2"/>
</dbReference>
<keyword evidence="1" id="KW-0238">DNA-binding</keyword>
<dbReference type="CDD" id="cd00093">
    <property type="entry name" value="HTH_XRE"/>
    <property type="match status" value="1"/>
</dbReference>
<proteinExistence type="predicted"/>
<keyword evidence="4" id="KW-1185">Reference proteome</keyword>
<dbReference type="InterPro" id="IPR010982">
    <property type="entry name" value="Lambda_DNA-bd_dom_sf"/>
</dbReference>
<dbReference type="PANTHER" id="PTHR46797:SF1">
    <property type="entry name" value="METHYLPHOSPHONATE SYNTHASE"/>
    <property type="match status" value="1"/>
</dbReference>
<dbReference type="InterPro" id="IPR011990">
    <property type="entry name" value="TPR-like_helical_dom_sf"/>
</dbReference>
<evidence type="ECO:0000313" key="3">
    <source>
        <dbReference type="EMBL" id="GAA0452310.1"/>
    </source>
</evidence>
<dbReference type="PROSITE" id="PS50943">
    <property type="entry name" value="HTH_CROC1"/>
    <property type="match status" value="1"/>
</dbReference>
<feature type="domain" description="HTH cro/C1-type" evidence="2">
    <location>
        <begin position="7"/>
        <end position="60"/>
    </location>
</feature>
<sequence length="413" mass="49119">MNTGTFIQYYRTKRGLTQKDLANGICSISYLSKIENEMIEPSYDVIVSLCEKLDAPYEEISSLDQEDIHIQIINLYKLITKKNFKEAKLVYTSLKENITPFHQTELQHYFKLIEFYYLIETKQENAMKQPIESIHNMEQTFKGERLYYFYKILGVYYIHRAFPNNAIVYFKKAERTLVKHSMNDPDIYYLLAATYTRMDDPIRSNHYCQIAKERFIDEFLYPKITDCYILFGINYTLLKAYDLAEQYFFQVLDSKPMMDSELITVRLKHNIGFLYCEMKDWNKAIDYLEDAAESFLSPYDKLHSYHLLAKAHFQLQENDQAIAYIKEGEVLSRRINDLKVRCQLSILKHQVYNTVRTNEFVHQAEKKWIPYLLKMGERNTLKELYGILAESLFDQGQFKLSAYYFKQLANESI</sequence>
<dbReference type="InterPro" id="IPR050807">
    <property type="entry name" value="TransReg_Diox_bact_type"/>
</dbReference>
<dbReference type="Gene3D" id="1.25.40.10">
    <property type="entry name" value="Tetratricopeptide repeat domain"/>
    <property type="match status" value="1"/>
</dbReference>
<dbReference type="SMART" id="SM00028">
    <property type="entry name" value="TPR"/>
    <property type="match status" value="3"/>
</dbReference>
<gene>
    <name evidence="3" type="ORF">GCM10008935_03670</name>
</gene>
<dbReference type="Pfam" id="PF13424">
    <property type="entry name" value="TPR_12"/>
    <property type="match status" value="1"/>
</dbReference>